<dbReference type="Proteomes" id="UP000799441">
    <property type="component" value="Unassembled WGS sequence"/>
</dbReference>
<organism evidence="3 4">
    <name type="scientific">Polychaeton citri CBS 116435</name>
    <dbReference type="NCBI Taxonomy" id="1314669"/>
    <lineage>
        <taxon>Eukaryota</taxon>
        <taxon>Fungi</taxon>
        <taxon>Dikarya</taxon>
        <taxon>Ascomycota</taxon>
        <taxon>Pezizomycotina</taxon>
        <taxon>Dothideomycetes</taxon>
        <taxon>Dothideomycetidae</taxon>
        <taxon>Capnodiales</taxon>
        <taxon>Capnodiaceae</taxon>
        <taxon>Polychaeton</taxon>
    </lineage>
</organism>
<keyword evidence="4" id="KW-1185">Reference proteome</keyword>
<name>A0A9P4QFA7_9PEZI</name>
<keyword evidence="2" id="KW-0812">Transmembrane</keyword>
<accession>A0A9P4QFA7</accession>
<dbReference type="AlphaFoldDB" id="A0A9P4QFA7"/>
<evidence type="ECO:0000256" key="1">
    <source>
        <dbReference type="SAM" id="MobiDB-lite"/>
    </source>
</evidence>
<evidence type="ECO:0000313" key="3">
    <source>
        <dbReference type="EMBL" id="KAF2724780.1"/>
    </source>
</evidence>
<dbReference type="SUPFAM" id="SSF54768">
    <property type="entry name" value="dsRNA-binding domain-like"/>
    <property type="match status" value="1"/>
</dbReference>
<feature type="compositionally biased region" description="Polar residues" evidence="1">
    <location>
        <begin position="249"/>
        <end position="261"/>
    </location>
</feature>
<gene>
    <name evidence="3" type="ORF">K431DRAFT_281731</name>
</gene>
<dbReference type="Gene3D" id="3.30.160.20">
    <property type="match status" value="1"/>
</dbReference>
<evidence type="ECO:0000313" key="4">
    <source>
        <dbReference type="Proteomes" id="UP000799441"/>
    </source>
</evidence>
<feature type="region of interest" description="Disordered" evidence="1">
    <location>
        <begin position="234"/>
        <end position="270"/>
    </location>
</feature>
<dbReference type="EMBL" id="MU003770">
    <property type="protein sequence ID" value="KAF2724780.1"/>
    <property type="molecule type" value="Genomic_DNA"/>
</dbReference>
<reference evidence="3" key="1">
    <citation type="journal article" date="2020" name="Stud. Mycol.">
        <title>101 Dothideomycetes genomes: a test case for predicting lifestyles and emergence of pathogens.</title>
        <authorList>
            <person name="Haridas S."/>
            <person name="Albert R."/>
            <person name="Binder M."/>
            <person name="Bloem J."/>
            <person name="Labutti K."/>
            <person name="Salamov A."/>
            <person name="Andreopoulos B."/>
            <person name="Baker S."/>
            <person name="Barry K."/>
            <person name="Bills G."/>
            <person name="Bluhm B."/>
            <person name="Cannon C."/>
            <person name="Castanera R."/>
            <person name="Culley D."/>
            <person name="Daum C."/>
            <person name="Ezra D."/>
            <person name="Gonzalez J."/>
            <person name="Henrissat B."/>
            <person name="Kuo A."/>
            <person name="Liang C."/>
            <person name="Lipzen A."/>
            <person name="Lutzoni F."/>
            <person name="Magnuson J."/>
            <person name="Mondo S."/>
            <person name="Nolan M."/>
            <person name="Ohm R."/>
            <person name="Pangilinan J."/>
            <person name="Park H.-J."/>
            <person name="Ramirez L."/>
            <person name="Alfaro M."/>
            <person name="Sun H."/>
            <person name="Tritt A."/>
            <person name="Yoshinaga Y."/>
            <person name="Zwiers L.-H."/>
            <person name="Turgeon B."/>
            <person name="Goodwin S."/>
            <person name="Spatafora J."/>
            <person name="Crous P."/>
            <person name="Grigoriev I."/>
        </authorList>
    </citation>
    <scope>NUCLEOTIDE SEQUENCE</scope>
    <source>
        <strain evidence="3">CBS 116435</strain>
    </source>
</reference>
<keyword evidence="2" id="KW-1133">Transmembrane helix</keyword>
<dbReference type="OrthoDB" id="5274873at2759"/>
<protein>
    <recommendedName>
        <fullName evidence="5">DRBM domain-containing protein</fullName>
    </recommendedName>
</protein>
<comment type="caution">
    <text evidence="3">The sequence shown here is derived from an EMBL/GenBank/DDBJ whole genome shotgun (WGS) entry which is preliminary data.</text>
</comment>
<sequence length="321" mass="35774">MYSPLGWNPICNASFTGIYLTWALGYISLRFVIELGRCWALNRFSPLPPLPFPPTNPSRCFCDYVPLPLLATISRFSALVILLRRLTVTAVQRQGETVGIERTRNGFAASVHRRRISRKTALTLEGFDTLAIATGASMFYSMYLSSLCQRRHWPEPLYEPYRNRHGYLCKVRVNNREYVTDVPYETEALAKDGAATKAYMICRNFSANDGMLPGQRPGQLSASGVVQGLPVAIGTGRRSNRSSASSSSDAQISDGTASGSEPDSPKSLDGTFESQLQQITHQTMPKARRPHRLNEYMCYCRRAPVSAYGRCGYCIRESGWA</sequence>
<feature type="transmembrane region" description="Helical" evidence="2">
    <location>
        <begin position="122"/>
        <end position="143"/>
    </location>
</feature>
<evidence type="ECO:0000256" key="2">
    <source>
        <dbReference type="SAM" id="Phobius"/>
    </source>
</evidence>
<proteinExistence type="predicted"/>
<feature type="transmembrane region" description="Helical" evidence="2">
    <location>
        <begin position="12"/>
        <end position="33"/>
    </location>
</feature>
<evidence type="ECO:0008006" key="5">
    <source>
        <dbReference type="Google" id="ProtNLM"/>
    </source>
</evidence>
<keyword evidence="2" id="KW-0472">Membrane</keyword>